<comment type="caution">
    <text evidence="3">The sequence shown here is derived from an EMBL/GenBank/DDBJ whole genome shotgun (WGS) entry which is preliminary data.</text>
</comment>
<dbReference type="SMART" id="SM00343">
    <property type="entry name" value="ZnF_C2HC"/>
    <property type="match status" value="2"/>
</dbReference>
<keyword evidence="4" id="KW-1185">Reference proteome</keyword>
<reference evidence="3" key="2">
    <citation type="submission" date="2022-01" db="EMBL/GenBank/DDBJ databases">
        <authorList>
            <person name="Yamashiro T."/>
            <person name="Shiraishi A."/>
            <person name="Satake H."/>
            <person name="Nakayama K."/>
        </authorList>
    </citation>
    <scope>NUCLEOTIDE SEQUENCE</scope>
</reference>
<dbReference type="InterPro" id="IPR001878">
    <property type="entry name" value="Znf_CCHC"/>
</dbReference>
<organism evidence="3 4">
    <name type="scientific">Tanacetum coccineum</name>
    <dbReference type="NCBI Taxonomy" id="301880"/>
    <lineage>
        <taxon>Eukaryota</taxon>
        <taxon>Viridiplantae</taxon>
        <taxon>Streptophyta</taxon>
        <taxon>Embryophyta</taxon>
        <taxon>Tracheophyta</taxon>
        <taxon>Spermatophyta</taxon>
        <taxon>Magnoliopsida</taxon>
        <taxon>eudicotyledons</taxon>
        <taxon>Gunneridae</taxon>
        <taxon>Pentapetalae</taxon>
        <taxon>asterids</taxon>
        <taxon>campanulids</taxon>
        <taxon>Asterales</taxon>
        <taxon>Asteraceae</taxon>
        <taxon>Asteroideae</taxon>
        <taxon>Anthemideae</taxon>
        <taxon>Anthemidinae</taxon>
        <taxon>Tanacetum</taxon>
    </lineage>
</organism>
<protein>
    <submittedName>
        <fullName evidence="3">Retrovirus-related pol polyprotein from transposon TNT 1-94</fullName>
    </submittedName>
</protein>
<evidence type="ECO:0000259" key="2">
    <source>
        <dbReference type="PROSITE" id="PS50158"/>
    </source>
</evidence>
<evidence type="ECO:0000313" key="3">
    <source>
        <dbReference type="EMBL" id="GJT21707.1"/>
    </source>
</evidence>
<proteinExistence type="predicted"/>
<dbReference type="Gene3D" id="4.10.60.10">
    <property type="entry name" value="Zinc finger, CCHC-type"/>
    <property type="match status" value="1"/>
</dbReference>
<sequence>MTIDDLAGSLEAHEQRKIKNKHESFEDHVLQTNMTVEEAMYVQRNEHGRERNDQGRERNYGGRGFGCSRGGGRGYDHGTESHFYDCYNCGKPGHYARNCRFPKIVKDGANDFYDCGKSGYYARDCRLPKIVEENMNLVMEEEEKVDGIVMMAYEEIVEEEALMAYEDDVGVDTQWNQTHTEDEYHVLTWNTMLERCLQSDQNVMVNRDVKVKEERKDVKAKEEIRDLKVEERKDVKAKEETAWQRKNHNVVHEEQQSDYMVNGLDSGDIVGKSLGRILSRENSDSECPGFENDEDPLEDKIMFIAFKEVKVQEFDMTCMGLNHVASRDQAPNTLAKMLTAEQVQDKTQRMEHT</sequence>
<dbReference type="Pfam" id="PF00098">
    <property type="entry name" value="zf-CCHC"/>
    <property type="match status" value="1"/>
</dbReference>
<dbReference type="EMBL" id="BQNB010013910">
    <property type="protein sequence ID" value="GJT21707.1"/>
    <property type="molecule type" value="Genomic_DNA"/>
</dbReference>
<accession>A0ABQ5C6F2</accession>
<dbReference type="Proteomes" id="UP001151760">
    <property type="component" value="Unassembled WGS sequence"/>
</dbReference>
<dbReference type="InterPro" id="IPR036875">
    <property type="entry name" value="Znf_CCHC_sf"/>
</dbReference>
<gene>
    <name evidence="3" type="ORF">Tco_0891644</name>
</gene>
<evidence type="ECO:0000256" key="1">
    <source>
        <dbReference type="PROSITE-ProRule" id="PRU00047"/>
    </source>
</evidence>
<keyword evidence="1" id="KW-0479">Metal-binding</keyword>
<dbReference type="PROSITE" id="PS50158">
    <property type="entry name" value="ZF_CCHC"/>
    <property type="match status" value="1"/>
</dbReference>
<keyword evidence="1" id="KW-0862">Zinc</keyword>
<keyword evidence="1" id="KW-0863">Zinc-finger</keyword>
<evidence type="ECO:0000313" key="4">
    <source>
        <dbReference type="Proteomes" id="UP001151760"/>
    </source>
</evidence>
<dbReference type="SUPFAM" id="SSF57756">
    <property type="entry name" value="Retrovirus zinc finger-like domains"/>
    <property type="match status" value="1"/>
</dbReference>
<feature type="domain" description="CCHC-type" evidence="2">
    <location>
        <begin position="86"/>
        <end position="100"/>
    </location>
</feature>
<name>A0ABQ5C6F2_9ASTR</name>
<reference evidence="3" key="1">
    <citation type="journal article" date="2022" name="Int. J. Mol. Sci.">
        <title>Draft Genome of Tanacetum Coccineum: Genomic Comparison of Closely Related Tanacetum-Family Plants.</title>
        <authorList>
            <person name="Yamashiro T."/>
            <person name="Shiraishi A."/>
            <person name="Nakayama K."/>
            <person name="Satake H."/>
        </authorList>
    </citation>
    <scope>NUCLEOTIDE SEQUENCE</scope>
</reference>